<dbReference type="OrthoDB" id="8118226at2759"/>
<keyword evidence="1" id="KW-0472">Membrane</keyword>
<name>A0A9N9WJL2_9DIPT</name>
<dbReference type="EMBL" id="OU895877">
    <property type="protein sequence ID" value="CAG9797902.1"/>
    <property type="molecule type" value="Genomic_DNA"/>
</dbReference>
<evidence type="ECO:0000313" key="2">
    <source>
        <dbReference type="EMBL" id="CAG9797902.1"/>
    </source>
</evidence>
<reference evidence="2" key="2">
    <citation type="submission" date="2022-10" db="EMBL/GenBank/DDBJ databases">
        <authorList>
            <consortium name="ENA_rothamsted_submissions"/>
            <consortium name="culmorum"/>
            <person name="King R."/>
        </authorList>
    </citation>
    <scope>NUCLEOTIDE SEQUENCE</scope>
</reference>
<keyword evidence="1" id="KW-1133">Transmembrane helix</keyword>
<sequence>MKLPVLDKFCFCLSLEVGGYIIGWFNIISGLFSVLLISILLTVIITVSEEKREEYLGTFYKNLHNMTTHGMDENPSIAGIYFNLIVGIMFGIINVIAGILLIHGIRSVKHQISHSSSF</sequence>
<protein>
    <submittedName>
        <fullName evidence="2">Uncharacterized protein</fullName>
    </submittedName>
</protein>
<evidence type="ECO:0000256" key="1">
    <source>
        <dbReference type="SAM" id="Phobius"/>
    </source>
</evidence>
<accession>A0A9N9WJL2</accession>
<keyword evidence="3" id="KW-1185">Reference proteome</keyword>
<proteinExistence type="predicted"/>
<feature type="transmembrane region" description="Helical" evidence="1">
    <location>
        <begin position="21"/>
        <end position="47"/>
    </location>
</feature>
<keyword evidence="1" id="KW-0812">Transmembrane</keyword>
<dbReference type="AlphaFoldDB" id="A0A9N9WJL2"/>
<dbReference type="Proteomes" id="UP001153620">
    <property type="component" value="Chromosome 1"/>
</dbReference>
<organism evidence="2 3">
    <name type="scientific">Chironomus riparius</name>
    <dbReference type="NCBI Taxonomy" id="315576"/>
    <lineage>
        <taxon>Eukaryota</taxon>
        <taxon>Metazoa</taxon>
        <taxon>Ecdysozoa</taxon>
        <taxon>Arthropoda</taxon>
        <taxon>Hexapoda</taxon>
        <taxon>Insecta</taxon>
        <taxon>Pterygota</taxon>
        <taxon>Neoptera</taxon>
        <taxon>Endopterygota</taxon>
        <taxon>Diptera</taxon>
        <taxon>Nematocera</taxon>
        <taxon>Chironomoidea</taxon>
        <taxon>Chironomidae</taxon>
        <taxon>Chironominae</taxon>
        <taxon>Chironomus</taxon>
    </lineage>
</organism>
<evidence type="ECO:0000313" key="3">
    <source>
        <dbReference type="Proteomes" id="UP001153620"/>
    </source>
</evidence>
<feature type="transmembrane region" description="Helical" evidence="1">
    <location>
        <begin position="80"/>
        <end position="102"/>
    </location>
</feature>
<gene>
    <name evidence="2" type="ORF">CHIRRI_LOCUS888</name>
</gene>
<reference evidence="2" key="1">
    <citation type="submission" date="2022-01" db="EMBL/GenBank/DDBJ databases">
        <authorList>
            <person name="King R."/>
        </authorList>
    </citation>
    <scope>NUCLEOTIDE SEQUENCE</scope>
</reference>